<accession>A0A6N2JYZ8</accession>
<proteinExistence type="predicted"/>
<evidence type="ECO:0000256" key="1">
    <source>
        <dbReference type="SAM" id="Phobius"/>
    </source>
</evidence>
<name>A0A6N2JYZ8_SALVM</name>
<keyword evidence="1" id="KW-1133">Transmembrane helix</keyword>
<dbReference type="EMBL" id="CAADRP010000001">
    <property type="protein sequence ID" value="VFU20900.1"/>
    <property type="molecule type" value="Genomic_DNA"/>
</dbReference>
<sequence>MAVNEKSAQRIWRYFTLTSRVRNAMKMPSKVTKKSHRNKKQATKATLRVTSAACMSFPIVIIILSPKRTPHNHQTNSPISSSSSSTICKSSFFLSICKYS</sequence>
<gene>
    <name evidence="2" type="ORF">SVIM_LOCUS9280</name>
</gene>
<protein>
    <submittedName>
        <fullName evidence="2">Uncharacterized protein</fullName>
    </submittedName>
</protein>
<dbReference type="AlphaFoldDB" id="A0A6N2JYZ8"/>
<organism evidence="2">
    <name type="scientific">Salix viminalis</name>
    <name type="common">Common osier</name>
    <name type="synonym">Basket willow</name>
    <dbReference type="NCBI Taxonomy" id="40686"/>
    <lineage>
        <taxon>Eukaryota</taxon>
        <taxon>Viridiplantae</taxon>
        <taxon>Streptophyta</taxon>
        <taxon>Embryophyta</taxon>
        <taxon>Tracheophyta</taxon>
        <taxon>Spermatophyta</taxon>
        <taxon>Magnoliopsida</taxon>
        <taxon>eudicotyledons</taxon>
        <taxon>Gunneridae</taxon>
        <taxon>Pentapetalae</taxon>
        <taxon>rosids</taxon>
        <taxon>fabids</taxon>
        <taxon>Malpighiales</taxon>
        <taxon>Salicaceae</taxon>
        <taxon>Saliceae</taxon>
        <taxon>Salix</taxon>
    </lineage>
</organism>
<feature type="transmembrane region" description="Helical" evidence="1">
    <location>
        <begin position="45"/>
        <end position="64"/>
    </location>
</feature>
<keyword evidence="1" id="KW-0472">Membrane</keyword>
<reference evidence="2" key="1">
    <citation type="submission" date="2019-03" db="EMBL/GenBank/DDBJ databases">
        <authorList>
            <person name="Mank J."/>
            <person name="Almeida P."/>
        </authorList>
    </citation>
    <scope>NUCLEOTIDE SEQUENCE</scope>
    <source>
        <strain evidence="2">78183</strain>
    </source>
</reference>
<evidence type="ECO:0000313" key="2">
    <source>
        <dbReference type="EMBL" id="VFU20900.1"/>
    </source>
</evidence>
<keyword evidence="1" id="KW-0812">Transmembrane</keyword>